<accession>A0A482WQF1</accession>
<keyword evidence="3" id="KW-1185">Reference proteome</keyword>
<evidence type="ECO:0000256" key="1">
    <source>
        <dbReference type="SAM" id="MobiDB-lite"/>
    </source>
</evidence>
<dbReference type="EMBL" id="QKKF02029052">
    <property type="protein sequence ID" value="RZF35250.1"/>
    <property type="molecule type" value="Genomic_DNA"/>
</dbReference>
<organism evidence="2 3">
    <name type="scientific">Laodelphax striatellus</name>
    <name type="common">Small brown planthopper</name>
    <name type="synonym">Delphax striatella</name>
    <dbReference type="NCBI Taxonomy" id="195883"/>
    <lineage>
        <taxon>Eukaryota</taxon>
        <taxon>Metazoa</taxon>
        <taxon>Ecdysozoa</taxon>
        <taxon>Arthropoda</taxon>
        <taxon>Hexapoda</taxon>
        <taxon>Insecta</taxon>
        <taxon>Pterygota</taxon>
        <taxon>Neoptera</taxon>
        <taxon>Paraneoptera</taxon>
        <taxon>Hemiptera</taxon>
        <taxon>Auchenorrhyncha</taxon>
        <taxon>Fulgoroidea</taxon>
        <taxon>Delphacidae</taxon>
        <taxon>Criomorphinae</taxon>
        <taxon>Laodelphax</taxon>
    </lineage>
</organism>
<feature type="compositionally biased region" description="Basic residues" evidence="1">
    <location>
        <begin position="34"/>
        <end position="46"/>
    </location>
</feature>
<comment type="caution">
    <text evidence="2">The sequence shown here is derived from an EMBL/GenBank/DDBJ whole genome shotgun (WGS) entry which is preliminary data.</text>
</comment>
<reference evidence="2 3" key="1">
    <citation type="journal article" date="2017" name="Gigascience">
        <title>Genome sequence of the small brown planthopper, Laodelphax striatellus.</title>
        <authorList>
            <person name="Zhu J."/>
            <person name="Jiang F."/>
            <person name="Wang X."/>
            <person name="Yang P."/>
            <person name="Bao Y."/>
            <person name="Zhao W."/>
            <person name="Wang W."/>
            <person name="Lu H."/>
            <person name="Wang Q."/>
            <person name="Cui N."/>
            <person name="Li J."/>
            <person name="Chen X."/>
            <person name="Luo L."/>
            <person name="Yu J."/>
            <person name="Kang L."/>
            <person name="Cui F."/>
        </authorList>
    </citation>
    <scope>NUCLEOTIDE SEQUENCE [LARGE SCALE GENOMIC DNA]</scope>
    <source>
        <strain evidence="2">Lst14</strain>
    </source>
</reference>
<feature type="compositionally biased region" description="Basic and acidic residues" evidence="1">
    <location>
        <begin position="23"/>
        <end position="33"/>
    </location>
</feature>
<dbReference type="AlphaFoldDB" id="A0A482WQF1"/>
<proteinExistence type="predicted"/>
<evidence type="ECO:0000313" key="2">
    <source>
        <dbReference type="EMBL" id="RZF35250.1"/>
    </source>
</evidence>
<name>A0A482WQF1_LAOST</name>
<protein>
    <submittedName>
        <fullName evidence="2">Uncharacterized protein</fullName>
    </submittedName>
</protein>
<feature type="compositionally biased region" description="Basic and acidic residues" evidence="1">
    <location>
        <begin position="47"/>
        <end position="60"/>
    </location>
</feature>
<evidence type="ECO:0000313" key="3">
    <source>
        <dbReference type="Proteomes" id="UP000291343"/>
    </source>
</evidence>
<dbReference type="InParanoid" id="A0A482WQF1"/>
<feature type="region of interest" description="Disordered" evidence="1">
    <location>
        <begin position="19"/>
        <end position="63"/>
    </location>
</feature>
<gene>
    <name evidence="2" type="ORF">LSTR_LSTR015875</name>
</gene>
<dbReference type="OrthoDB" id="6626298at2759"/>
<dbReference type="Proteomes" id="UP000291343">
    <property type="component" value="Unassembled WGS sequence"/>
</dbReference>
<sequence length="164" mass="18883">MPKNWAEFAKGKHRVLHFRKFKHDVEKQEGEKKRGGRRRSRERRSRSREGDRKSRGDKKSAAARVNLLDTPLVLRKPLLAMKAHRTPVELDAEFAQYLVCYSRVKPSLTFCENPRHATRHLASREAMLATVPADVEEVILGFIDGIVPKSFESKPVVCYISPYN</sequence>